<dbReference type="STRING" id="1058.SAMN05421783_12522"/>
<dbReference type="EMBL" id="FNNZ01000025">
    <property type="protein sequence ID" value="SDX42001.1"/>
    <property type="molecule type" value="Genomic_DNA"/>
</dbReference>
<keyword evidence="3" id="KW-1185">Reference proteome</keyword>
<gene>
    <name evidence="2" type="ORF">SAMN05421783_12522</name>
</gene>
<accession>A0A1H3BJR5</accession>
<protein>
    <submittedName>
        <fullName evidence="2">RES domain-containing protein</fullName>
    </submittedName>
</protein>
<evidence type="ECO:0000313" key="3">
    <source>
        <dbReference type="Proteomes" id="UP000198816"/>
    </source>
</evidence>
<name>A0A1H3BJR5_THIRO</name>
<sequence>MLSGDSDPQRPPCCDLDWTHQYRIVSSEFPPINLFETLVEPDLMDELFYLEGLTNERLRDEAGDIALVDREDRVCGPGSTPVMAAFTHIGVASRFSDGSFGVYYAAKTLHTAIEETRYHRARFLAYTREDAGEIDMRVYVGEVAKPLHDVRGADYDHLHDPDDWRPSQAFGLAMRAVRSWGIVYRSVRDPGGECIAALRPPAVTIPRQGPHLSYVWDGTRIVRVYRKTLIQSS</sequence>
<dbReference type="InterPro" id="IPR014914">
    <property type="entry name" value="RES_dom"/>
</dbReference>
<organism evidence="2 3">
    <name type="scientific">Thiocapsa roseopersicina</name>
    <dbReference type="NCBI Taxonomy" id="1058"/>
    <lineage>
        <taxon>Bacteria</taxon>
        <taxon>Pseudomonadati</taxon>
        <taxon>Pseudomonadota</taxon>
        <taxon>Gammaproteobacteria</taxon>
        <taxon>Chromatiales</taxon>
        <taxon>Chromatiaceae</taxon>
        <taxon>Thiocapsa</taxon>
    </lineage>
</organism>
<dbReference type="Proteomes" id="UP000198816">
    <property type="component" value="Unassembled WGS sequence"/>
</dbReference>
<feature type="domain" description="RES" evidence="1">
    <location>
        <begin position="85"/>
        <end position="209"/>
    </location>
</feature>
<proteinExistence type="predicted"/>
<dbReference type="OrthoDB" id="9795903at2"/>
<dbReference type="AlphaFoldDB" id="A0A1H3BJR5"/>
<dbReference type="RefSeq" id="WP_093036594.1">
    <property type="nucleotide sequence ID" value="NZ_FNNZ01000025.1"/>
</dbReference>
<reference evidence="3" key="1">
    <citation type="submission" date="2016-10" db="EMBL/GenBank/DDBJ databases">
        <authorList>
            <person name="Varghese N."/>
            <person name="Submissions S."/>
        </authorList>
    </citation>
    <scope>NUCLEOTIDE SEQUENCE [LARGE SCALE GENOMIC DNA]</scope>
    <source>
        <strain evidence="3">DSM 217</strain>
    </source>
</reference>
<dbReference type="Pfam" id="PF08808">
    <property type="entry name" value="RES"/>
    <property type="match status" value="1"/>
</dbReference>
<dbReference type="SMART" id="SM00953">
    <property type="entry name" value="RES"/>
    <property type="match status" value="1"/>
</dbReference>
<evidence type="ECO:0000259" key="1">
    <source>
        <dbReference type="SMART" id="SM00953"/>
    </source>
</evidence>
<evidence type="ECO:0000313" key="2">
    <source>
        <dbReference type="EMBL" id="SDX42001.1"/>
    </source>
</evidence>